<evidence type="ECO:0000313" key="6">
    <source>
        <dbReference type="EMBL" id="GME66828.1"/>
    </source>
</evidence>
<dbReference type="Proteomes" id="UP001165120">
    <property type="component" value="Unassembled WGS sequence"/>
</dbReference>
<dbReference type="GO" id="GO:1904263">
    <property type="term" value="P:positive regulation of TORC1 signaling"/>
    <property type="evidence" value="ECO:0007669"/>
    <property type="project" value="TreeGrafter"/>
</dbReference>
<dbReference type="EMBL" id="BSXN01000047">
    <property type="protein sequence ID" value="GME66828.1"/>
    <property type="molecule type" value="Genomic_DNA"/>
</dbReference>
<name>A0A9W6WEB2_CANBO</name>
<reference evidence="6" key="1">
    <citation type="submission" date="2023-04" db="EMBL/GenBank/DDBJ databases">
        <title>Candida boidinii NBRC 10035.</title>
        <authorList>
            <person name="Ichikawa N."/>
            <person name="Sato H."/>
            <person name="Tonouchi N."/>
        </authorList>
    </citation>
    <scope>NUCLEOTIDE SEQUENCE</scope>
    <source>
        <strain evidence="6">NBRC 10035</strain>
    </source>
</reference>
<protein>
    <submittedName>
        <fullName evidence="6">Unnamed protein product</fullName>
    </submittedName>
</protein>
<keyword evidence="2" id="KW-0853">WD repeat</keyword>
<dbReference type="GO" id="GO:0005737">
    <property type="term" value="C:cytoplasm"/>
    <property type="evidence" value="ECO:0007669"/>
    <property type="project" value="TreeGrafter"/>
</dbReference>
<comment type="caution">
    <text evidence="6">The sequence shown here is derived from an EMBL/GenBank/DDBJ whole genome shotgun (WGS) entry which is preliminary data.</text>
</comment>
<dbReference type="InterPro" id="IPR031488">
    <property type="entry name" value="Zn_ribbon_mio"/>
</dbReference>
<feature type="domain" description="MIOS-like alpha-solenoid" evidence="5">
    <location>
        <begin position="521"/>
        <end position="787"/>
    </location>
</feature>
<evidence type="ECO:0000256" key="3">
    <source>
        <dbReference type="ARBA" id="ARBA00022737"/>
    </source>
</evidence>
<evidence type="ECO:0000259" key="5">
    <source>
        <dbReference type="Pfam" id="PF21719"/>
    </source>
</evidence>
<comment type="similarity">
    <text evidence="1">Belongs to the WD repeat mio family.</text>
</comment>
<dbReference type="Pfam" id="PF21719">
    <property type="entry name" value="MIOS_a-sol"/>
    <property type="match status" value="1"/>
</dbReference>
<accession>A0A9W6WEB2</accession>
<dbReference type="Gene3D" id="2.130.10.10">
    <property type="entry name" value="YVTN repeat-like/Quinoprotein amine dehydrogenase"/>
    <property type="match status" value="1"/>
</dbReference>
<dbReference type="InterPro" id="IPR036322">
    <property type="entry name" value="WD40_repeat_dom_sf"/>
</dbReference>
<dbReference type="InterPro" id="IPR049092">
    <property type="entry name" value="MIOS_a-sol"/>
</dbReference>
<dbReference type="InterPro" id="IPR037593">
    <property type="entry name" value="MIOS/Sea4"/>
</dbReference>
<gene>
    <name evidence="6" type="ORF">Cboi02_000026800</name>
</gene>
<organism evidence="6 7">
    <name type="scientific">Candida boidinii</name>
    <name type="common">Yeast</name>
    <dbReference type="NCBI Taxonomy" id="5477"/>
    <lineage>
        <taxon>Eukaryota</taxon>
        <taxon>Fungi</taxon>
        <taxon>Dikarya</taxon>
        <taxon>Ascomycota</taxon>
        <taxon>Saccharomycotina</taxon>
        <taxon>Pichiomycetes</taxon>
        <taxon>Pichiales</taxon>
        <taxon>Pichiaceae</taxon>
        <taxon>Ogataea</taxon>
        <taxon>Ogataea/Candida clade</taxon>
    </lineage>
</organism>
<evidence type="ECO:0000313" key="7">
    <source>
        <dbReference type="Proteomes" id="UP001165120"/>
    </source>
</evidence>
<dbReference type="PANTHER" id="PTHR16453:SF9">
    <property type="entry name" value="GATOR COMPLEX PROTEIN MIOS"/>
    <property type="match status" value="1"/>
</dbReference>
<dbReference type="SUPFAM" id="SSF50978">
    <property type="entry name" value="WD40 repeat-like"/>
    <property type="match status" value="1"/>
</dbReference>
<dbReference type="Pfam" id="PF17034">
    <property type="entry name" value="zinc_ribbon_16"/>
    <property type="match status" value="1"/>
</dbReference>
<evidence type="ECO:0000256" key="1">
    <source>
        <dbReference type="ARBA" id="ARBA00009713"/>
    </source>
</evidence>
<keyword evidence="3" id="KW-0677">Repeat</keyword>
<proteinExistence type="inferred from homology"/>
<sequence>MSGTITRIINRDSFGEEDRFLAVNPNGKVVNIYQAADDYDDDNEGMIKLYERGGFEEIQCSDFSPKEPGVVGVGDTQGNVHIFDTTHAYEQGNDDILRLNTKDPRACYSLSFNDTGYALAAFDKSRQDLSVKVYDIHSNSRNKPIVEYIPNEVIVSAKFICAKSEPFVFLAGSHKKLLREFDTRASKHVFQLGTKCTYNINTDYDNPFIFSSSNEEGSLTFWDRRKLTQVQSVNSSGVINESPVLLLPNFLNNYRNENNGNAPCKISSVIKGEIAALYINYQQEDSVSIQRCQITSIPSLKSEISQYETLMNRSKAENPSFQNKVPGPSDYLFVSKSMNHATKYESTIAFDYCRNMNIPFGTDFVCMRKSGSVYRMPAIESQTDIAFDSYNDITFCGPLGAYYRRTDNIFDDFNNLNINYNEDINDKNKGINNDLNKKVPNDAINNQALRKKNSGLDFKDNTARRSSHPQLEMHSVHENFIREDDLSKRGGGDLNSDTSDISSIDSCFGDSFLENDICVTIRRRALLGYSTNANLNMKISKTSSTFQTSSQLTNTWKWLSITHDLVAAGKMTADGFDFGYLGVSGIWNLDKQVLDANRYSGKNSYVPTDLIAAAKKISERRSGEIKRLATPAIGHGIHSKKEIQRKLCMYFIGWDFSTEALELKYKKLIDDNQIERAVGWAVFHGDIDRAINILGDSKQERFKIMSTAVAGYKAYEASNAQKNNGYLSDDEDEKNNPWKEHCRSLASFLENPYLRFLFAFVADRNWSEIFDEPSIPLREKIGVALRFLPDDKLDNYFEHIASEVIKQGEIEGLILTGLTKGGIDLLQSYVDKKSDIQSACLISAFACPTYFNDPRVEEWTECYRSLLNSWNLFGIRAKFDVARTKLSKGISGVIKTKPLPRQVYLQCTKCHKNISRIEEKMRNKFAKPKSSCPHCGFPLPRCSICLLTLGDPIPKEDIKFSEFSNSDRGNDHFETQFKEWFSFCLTCNHGMHAGHGEEWFSKHYVCPVPDCNCKCNNI</sequence>
<evidence type="ECO:0000256" key="2">
    <source>
        <dbReference type="ARBA" id="ARBA00022574"/>
    </source>
</evidence>
<dbReference type="PANTHER" id="PTHR16453">
    <property type="entry name" value="WD40 DOMAIN-CONTAINING PROTEIN MIO FAMILY MEMBER"/>
    <property type="match status" value="1"/>
</dbReference>
<dbReference type="CDD" id="cd16691">
    <property type="entry name" value="mRING-H2-C3H3C2_Mio"/>
    <property type="match status" value="1"/>
</dbReference>
<feature type="domain" description="GATOR2 complex protein MIO zinc-ribbon like" evidence="4">
    <location>
        <begin position="910"/>
        <end position="1016"/>
    </location>
</feature>
<evidence type="ECO:0000259" key="4">
    <source>
        <dbReference type="Pfam" id="PF17034"/>
    </source>
</evidence>
<keyword evidence="7" id="KW-1185">Reference proteome</keyword>
<dbReference type="InterPro" id="IPR015943">
    <property type="entry name" value="WD40/YVTN_repeat-like_dom_sf"/>
</dbReference>
<dbReference type="AlphaFoldDB" id="A0A9W6WEB2"/>